<dbReference type="InterPro" id="IPR039261">
    <property type="entry name" value="FNR_nucleotide-bd"/>
</dbReference>
<dbReference type="SUPFAM" id="SSF63380">
    <property type="entry name" value="Riboflavin synthase domain-like"/>
    <property type="match status" value="1"/>
</dbReference>
<gene>
    <name evidence="2" type="ORF">CEP50_16185</name>
</gene>
<dbReference type="AlphaFoldDB" id="A0A2T0GT34"/>
<dbReference type="STRING" id="1050202.GCA_000384035_03794"/>
<dbReference type="InParanoid" id="A0A2T0GT34"/>
<dbReference type="Pfam" id="PF08021">
    <property type="entry name" value="FAD_binding_9"/>
    <property type="match status" value="1"/>
</dbReference>
<dbReference type="PANTHER" id="PTHR30157:SF0">
    <property type="entry name" value="NADPH-DEPENDENT FERRIC-CHELATE REDUCTASE"/>
    <property type="match status" value="1"/>
</dbReference>
<feature type="domain" description="FAD-binding FR-type" evidence="1">
    <location>
        <begin position="18"/>
        <end position="149"/>
    </location>
</feature>
<dbReference type="EMBL" id="PVSR01000036">
    <property type="protein sequence ID" value="PRW62278.1"/>
    <property type="molecule type" value="Genomic_DNA"/>
</dbReference>
<reference evidence="2 3" key="1">
    <citation type="submission" date="2018-03" db="EMBL/GenBank/DDBJ databases">
        <title>Actinopolyspora mortivallis from Sahara, screening for active biomolecules.</title>
        <authorList>
            <person name="Selama O."/>
            <person name="Wellington E.M.H."/>
            <person name="Hacene H."/>
        </authorList>
    </citation>
    <scope>NUCLEOTIDE SEQUENCE [LARGE SCALE GENOMIC DNA]</scope>
    <source>
        <strain evidence="2 3">M5A</strain>
    </source>
</reference>
<dbReference type="InterPro" id="IPR017938">
    <property type="entry name" value="Riboflavin_synthase-like_b-brl"/>
</dbReference>
<keyword evidence="3" id="KW-1185">Reference proteome</keyword>
<proteinExistence type="predicted"/>
<evidence type="ECO:0000259" key="1">
    <source>
        <dbReference type="PROSITE" id="PS51384"/>
    </source>
</evidence>
<dbReference type="RefSeq" id="WP_106114789.1">
    <property type="nucleotide sequence ID" value="NZ_PVSR01000036.1"/>
</dbReference>
<comment type="caution">
    <text evidence="2">The sequence shown here is derived from an EMBL/GenBank/DDBJ whole genome shotgun (WGS) entry which is preliminary data.</text>
</comment>
<dbReference type="PANTHER" id="PTHR30157">
    <property type="entry name" value="FERRIC REDUCTASE, NADPH-DEPENDENT"/>
    <property type="match status" value="1"/>
</dbReference>
<dbReference type="Gene3D" id="3.40.50.80">
    <property type="entry name" value="Nucleotide-binding domain of ferredoxin-NADP reductase (FNR) module"/>
    <property type="match status" value="1"/>
</dbReference>
<dbReference type="InterPro" id="IPR017927">
    <property type="entry name" value="FAD-bd_FR_type"/>
</dbReference>
<name>A0A2T0GT34_ACTMO</name>
<evidence type="ECO:0000313" key="3">
    <source>
        <dbReference type="Proteomes" id="UP000239352"/>
    </source>
</evidence>
<organism evidence="2 3">
    <name type="scientific">Actinopolyspora mortivallis</name>
    <dbReference type="NCBI Taxonomy" id="33906"/>
    <lineage>
        <taxon>Bacteria</taxon>
        <taxon>Bacillati</taxon>
        <taxon>Actinomycetota</taxon>
        <taxon>Actinomycetes</taxon>
        <taxon>Actinopolysporales</taxon>
        <taxon>Actinopolysporaceae</taxon>
        <taxon>Actinopolyspora</taxon>
    </lineage>
</organism>
<dbReference type="InterPro" id="IPR039374">
    <property type="entry name" value="SIP_fam"/>
</dbReference>
<dbReference type="CDD" id="cd06193">
    <property type="entry name" value="siderophore_interacting"/>
    <property type="match status" value="1"/>
</dbReference>
<dbReference type="InterPro" id="IPR007037">
    <property type="entry name" value="SIP_rossman_dom"/>
</dbReference>
<protein>
    <submittedName>
        <fullName evidence="2">Siderophore-interacting protein</fullName>
    </submittedName>
</protein>
<dbReference type="GO" id="GO:0016491">
    <property type="term" value="F:oxidoreductase activity"/>
    <property type="evidence" value="ECO:0007669"/>
    <property type="project" value="InterPro"/>
</dbReference>
<dbReference type="PROSITE" id="PS51384">
    <property type="entry name" value="FAD_FR"/>
    <property type="match status" value="1"/>
</dbReference>
<evidence type="ECO:0000313" key="2">
    <source>
        <dbReference type="EMBL" id="PRW62278.1"/>
    </source>
</evidence>
<sequence>MTTALETRTRRENHKPEYRVYFTEVVARKRLSPSFVRVTVAGHQLRSFGAGGADQRIKLMLPAPGRTVDDVPTGPDWYAEWQAMPEEIRPIMRTYTVRAFRPEVGELDIDFVLHGSEEDAGGPASNWAATTTPGDRVALLGPDRPGSGRMWGCEWCPPPTARRLLLAGDETAIPAVGAILESLPPEACGVACLEVPTEDDVQPWRVPDGMEVRWLPRGRDSAEHGRLLENELAAVLREFRGENGCGAATCALEDVDVDSSLLWEIPELSGRVDVEGGELYGWLAGEAGVIKRLRRMTVHDYGVPRGSVAFMGYWRAGRR</sequence>
<dbReference type="Proteomes" id="UP000239352">
    <property type="component" value="Unassembled WGS sequence"/>
</dbReference>
<dbReference type="InterPro" id="IPR013113">
    <property type="entry name" value="SIP_FAD-bd"/>
</dbReference>
<dbReference type="Pfam" id="PF04954">
    <property type="entry name" value="SIP"/>
    <property type="match status" value="1"/>
</dbReference>
<accession>A0A2T0GT34</accession>
<dbReference type="Gene3D" id="2.40.30.10">
    <property type="entry name" value="Translation factors"/>
    <property type="match status" value="1"/>
</dbReference>